<proteinExistence type="predicted"/>
<evidence type="ECO:0000259" key="1">
    <source>
        <dbReference type="Pfam" id="PF07687"/>
    </source>
</evidence>
<organism evidence="2 3">
    <name type="scientific">Micromonospora cathayae</name>
    <dbReference type="NCBI Taxonomy" id="3028804"/>
    <lineage>
        <taxon>Bacteria</taxon>
        <taxon>Bacillati</taxon>
        <taxon>Actinomycetota</taxon>
        <taxon>Actinomycetes</taxon>
        <taxon>Micromonosporales</taxon>
        <taxon>Micromonosporaceae</taxon>
        <taxon>Micromonospora</taxon>
    </lineage>
</organism>
<feature type="domain" description="Peptidase M20 dimerisation" evidence="1">
    <location>
        <begin position="214"/>
        <end position="305"/>
    </location>
</feature>
<evidence type="ECO:0000313" key="3">
    <source>
        <dbReference type="Proteomes" id="UP001219605"/>
    </source>
</evidence>
<name>A0ABY7ZKD6_9ACTN</name>
<gene>
    <name evidence="2" type="ORF">PVK37_23725</name>
</gene>
<dbReference type="Pfam" id="PF07687">
    <property type="entry name" value="M20_dimer"/>
    <property type="match status" value="1"/>
</dbReference>
<dbReference type="SUPFAM" id="SSF55031">
    <property type="entry name" value="Bacterial exopeptidase dimerisation domain"/>
    <property type="match status" value="1"/>
</dbReference>
<dbReference type="EMBL" id="CP118615">
    <property type="protein sequence ID" value="WDZ83449.1"/>
    <property type="molecule type" value="Genomic_DNA"/>
</dbReference>
<keyword evidence="3" id="KW-1185">Reference proteome</keyword>
<dbReference type="PIRSF" id="PIRSF005962">
    <property type="entry name" value="Pept_M20D_amidohydro"/>
    <property type="match status" value="1"/>
</dbReference>
<dbReference type="InterPro" id="IPR017439">
    <property type="entry name" value="Amidohydrolase"/>
</dbReference>
<dbReference type="PANTHER" id="PTHR30575">
    <property type="entry name" value="PEPTIDASE M20"/>
    <property type="match status" value="1"/>
</dbReference>
<accession>A0ABY7ZKD6</accession>
<reference evidence="2 3" key="1">
    <citation type="submission" date="2023-02" db="EMBL/GenBank/DDBJ databases">
        <authorList>
            <person name="Mo P."/>
        </authorList>
    </citation>
    <scope>NUCLEOTIDE SEQUENCE [LARGE SCALE GENOMIC DNA]</scope>
    <source>
        <strain evidence="2 3">HUAS 3</strain>
    </source>
</reference>
<evidence type="ECO:0000313" key="2">
    <source>
        <dbReference type="EMBL" id="WDZ83449.1"/>
    </source>
</evidence>
<dbReference type="InterPro" id="IPR052030">
    <property type="entry name" value="Peptidase_M20/M20A_hydrolases"/>
</dbReference>
<dbReference type="SUPFAM" id="SSF53187">
    <property type="entry name" value="Zn-dependent exopeptidases"/>
    <property type="match status" value="1"/>
</dbReference>
<dbReference type="InterPro" id="IPR011650">
    <property type="entry name" value="Peptidase_M20_dimer"/>
</dbReference>
<dbReference type="Gene3D" id="3.40.630.10">
    <property type="entry name" value="Zn peptidases"/>
    <property type="match status" value="2"/>
</dbReference>
<dbReference type="InterPro" id="IPR002933">
    <property type="entry name" value="Peptidase_M20"/>
</dbReference>
<dbReference type="NCBIfam" id="TIGR01891">
    <property type="entry name" value="amidohydrolases"/>
    <property type="match status" value="1"/>
</dbReference>
<dbReference type="RefSeq" id="WP_275029968.1">
    <property type="nucleotide sequence ID" value="NZ_CP118615.1"/>
</dbReference>
<dbReference type="Proteomes" id="UP001219605">
    <property type="component" value="Chromosome"/>
</dbReference>
<dbReference type="PANTHER" id="PTHR30575:SF3">
    <property type="entry name" value="PEPTIDASE M20 DIMERISATION DOMAIN-CONTAINING PROTEIN"/>
    <property type="match status" value="1"/>
</dbReference>
<protein>
    <submittedName>
        <fullName evidence="2">Amidohydrolase</fullName>
    </submittedName>
</protein>
<dbReference type="Pfam" id="PF01546">
    <property type="entry name" value="Peptidase_M20"/>
    <property type="match status" value="1"/>
</dbReference>
<dbReference type="InterPro" id="IPR036264">
    <property type="entry name" value="Bact_exopeptidase_dim_dom"/>
</dbReference>
<sequence length="418" mass="43115">MNEEVAIRRRLHANPERGFCEYRTTCLVVARLRELGAEVALGADIMVPELRMGVPGDVDRAWREALDEGLDPQTMAALRHGTTGAVGILRGRRPGRVVAVRADIDALPLTEDGDDGHRPHRLGFASTRPGTMHACGHDGHTAIALGLARRLADRDFAGTVKLLFQPAEEGLRGGRAMAASGVLDDVDDLICIHLGLGAPTGTVHPRTHGALASVKLRATFTGVAAHAGLAPEHGRSALLAAAAGALAVHAVGQHGSAATRVNVGALDCPGASNVVPASATLDLEVRADDTAACDLLADRVTAALRGSAAAYGVTCALETTGHAPQVRCDADLADRIAAVAARVPAVTAVGGSLADRASDDAAWLLDRVRAHGGRGTYLVIGADQAGGHHQSTFDIDEDALGVGVDLLDRVVRTLGAAC</sequence>